<evidence type="ECO:0000256" key="1">
    <source>
        <dbReference type="SAM" id="SignalP"/>
    </source>
</evidence>
<feature type="signal peptide" evidence="1">
    <location>
        <begin position="1"/>
        <end position="20"/>
    </location>
</feature>
<dbReference type="Proteomes" id="UP000321248">
    <property type="component" value="Unassembled WGS sequence"/>
</dbReference>
<feature type="chain" id="PRO_5022814948" description="Lipoprotein" evidence="1">
    <location>
        <begin position="21"/>
        <end position="220"/>
    </location>
</feature>
<evidence type="ECO:0008006" key="4">
    <source>
        <dbReference type="Google" id="ProtNLM"/>
    </source>
</evidence>
<dbReference type="RefSeq" id="WP_147891907.1">
    <property type="nucleotide sequence ID" value="NZ_VRTS01000006.1"/>
</dbReference>
<dbReference type="EMBL" id="VRTS01000006">
    <property type="protein sequence ID" value="TXK62114.1"/>
    <property type="molecule type" value="Genomic_DNA"/>
</dbReference>
<protein>
    <recommendedName>
        <fullName evidence="4">Lipoprotein</fullName>
    </recommendedName>
</protein>
<gene>
    <name evidence="2" type="ORF">FU658_09725</name>
</gene>
<evidence type="ECO:0000313" key="3">
    <source>
        <dbReference type="Proteomes" id="UP000321248"/>
    </source>
</evidence>
<sequence>MRTILSLLAALLLSGCVATAPLAEQVPAPAYTSANAVLVAVVDERERIREGGNPAAIGRAHGVYGIPATWRVHPAISVEDGDRNRTAAEWLQNRLARGLADAGWSVAEASFQMDVQPDAVSDALADSAATTLLLLRMKEWWFSMNLNWVSAFTFTNDVEVSVYRQGEGLVLTKRFDAKDIIDEKASESPRNNILRMYSDKLTEYLDDPEVRAALEQPTAG</sequence>
<reference evidence="2 3" key="1">
    <citation type="submission" date="2019-08" db="EMBL/GenBank/DDBJ databases">
        <authorList>
            <person name="Karlyshev A.V."/>
        </authorList>
    </citation>
    <scope>NUCLEOTIDE SEQUENCE [LARGE SCALE GENOMIC DNA]</scope>
    <source>
        <strain evidence="2 3">Alg18-2.2</strain>
    </source>
</reference>
<proteinExistence type="predicted"/>
<dbReference type="PROSITE" id="PS51257">
    <property type="entry name" value="PROKAR_LIPOPROTEIN"/>
    <property type="match status" value="1"/>
</dbReference>
<accession>A0A5C8KPL8</accession>
<dbReference type="OrthoDB" id="6400087at2"/>
<keyword evidence="1" id="KW-0732">Signal</keyword>
<keyword evidence="3" id="KW-1185">Reference proteome</keyword>
<name>A0A5C8KPL8_9GAMM</name>
<organism evidence="2 3">
    <name type="scientific">Alkalisalibacterium limincola</name>
    <dbReference type="NCBI Taxonomy" id="2699169"/>
    <lineage>
        <taxon>Bacteria</taxon>
        <taxon>Pseudomonadati</taxon>
        <taxon>Pseudomonadota</taxon>
        <taxon>Gammaproteobacteria</taxon>
        <taxon>Lysobacterales</taxon>
        <taxon>Lysobacteraceae</taxon>
        <taxon>Alkalisalibacterium</taxon>
    </lineage>
</organism>
<dbReference type="AlphaFoldDB" id="A0A5C8KPL8"/>
<comment type="caution">
    <text evidence="2">The sequence shown here is derived from an EMBL/GenBank/DDBJ whole genome shotgun (WGS) entry which is preliminary data.</text>
</comment>
<evidence type="ECO:0000313" key="2">
    <source>
        <dbReference type="EMBL" id="TXK62114.1"/>
    </source>
</evidence>